<keyword evidence="1" id="KW-0472">Membrane</keyword>
<sequence>MFKHVLLRGTYLYYKKAAKSLQYKIYVFMVYMVLYINISEANRDMALPTKKHAPSECRTEDAWPLNG</sequence>
<feature type="transmembrane region" description="Helical" evidence="1">
    <location>
        <begin position="21"/>
        <end position="38"/>
    </location>
</feature>
<dbReference type="Proteomes" id="UP000287224">
    <property type="component" value="Unassembled WGS sequence"/>
</dbReference>
<organism evidence="2 3">
    <name type="scientific">Dictyobacter aurantiacus</name>
    <dbReference type="NCBI Taxonomy" id="1936993"/>
    <lineage>
        <taxon>Bacteria</taxon>
        <taxon>Bacillati</taxon>
        <taxon>Chloroflexota</taxon>
        <taxon>Ktedonobacteria</taxon>
        <taxon>Ktedonobacterales</taxon>
        <taxon>Dictyobacteraceae</taxon>
        <taxon>Dictyobacter</taxon>
    </lineage>
</organism>
<keyword evidence="3" id="KW-1185">Reference proteome</keyword>
<dbReference type="EMBL" id="BIFQ01000001">
    <property type="protein sequence ID" value="GCE07287.1"/>
    <property type="molecule type" value="Genomic_DNA"/>
</dbReference>
<gene>
    <name evidence="2" type="ORF">KDAU_46160</name>
</gene>
<reference evidence="3" key="1">
    <citation type="submission" date="2018-12" db="EMBL/GenBank/DDBJ databases">
        <title>Tengunoibacter tsumagoiensis gen. nov., sp. nov., Dictyobacter kobayashii sp. nov., D. alpinus sp. nov., and D. joshuensis sp. nov. and description of Dictyobacteraceae fam. nov. within the order Ktedonobacterales isolated from Tengu-no-mugimeshi.</title>
        <authorList>
            <person name="Wang C.M."/>
            <person name="Zheng Y."/>
            <person name="Sakai Y."/>
            <person name="Toyoda A."/>
            <person name="Minakuchi Y."/>
            <person name="Abe K."/>
            <person name="Yokota A."/>
            <person name="Yabe S."/>
        </authorList>
    </citation>
    <scope>NUCLEOTIDE SEQUENCE [LARGE SCALE GENOMIC DNA]</scope>
    <source>
        <strain evidence="3">S-27</strain>
    </source>
</reference>
<accession>A0A401ZK91</accession>
<proteinExistence type="predicted"/>
<keyword evidence="1" id="KW-0812">Transmembrane</keyword>
<dbReference type="AlphaFoldDB" id="A0A401ZK91"/>
<evidence type="ECO:0000256" key="1">
    <source>
        <dbReference type="SAM" id="Phobius"/>
    </source>
</evidence>
<evidence type="ECO:0000313" key="2">
    <source>
        <dbReference type="EMBL" id="GCE07287.1"/>
    </source>
</evidence>
<dbReference type="RefSeq" id="WP_126598428.1">
    <property type="nucleotide sequence ID" value="NZ_BIFQ01000001.1"/>
</dbReference>
<comment type="caution">
    <text evidence="2">The sequence shown here is derived from an EMBL/GenBank/DDBJ whole genome shotgun (WGS) entry which is preliminary data.</text>
</comment>
<evidence type="ECO:0000313" key="3">
    <source>
        <dbReference type="Proteomes" id="UP000287224"/>
    </source>
</evidence>
<protein>
    <submittedName>
        <fullName evidence="2">Uncharacterized protein</fullName>
    </submittedName>
</protein>
<name>A0A401ZK91_9CHLR</name>
<keyword evidence="1" id="KW-1133">Transmembrane helix</keyword>